<dbReference type="OrthoDB" id="6426647at2759"/>
<feature type="region of interest" description="Disordered" evidence="2">
    <location>
        <begin position="1"/>
        <end position="50"/>
    </location>
</feature>
<reference evidence="3 4" key="1">
    <citation type="submission" date="2018-04" db="EMBL/GenBank/DDBJ databases">
        <authorList>
            <person name="Zhang X."/>
            <person name="Yuan J."/>
            <person name="Li F."/>
            <person name="Xiang J."/>
        </authorList>
    </citation>
    <scope>NUCLEOTIDE SEQUENCE [LARGE SCALE GENOMIC DNA]</scope>
    <source>
        <tissue evidence="3">Muscle</tissue>
    </source>
</reference>
<dbReference type="EMBL" id="QCYY01001686">
    <property type="protein sequence ID" value="ROT76173.1"/>
    <property type="molecule type" value="Genomic_DNA"/>
</dbReference>
<accession>A0A423TI99</accession>
<organism evidence="3 4">
    <name type="scientific">Penaeus vannamei</name>
    <name type="common">Whiteleg shrimp</name>
    <name type="synonym">Litopenaeus vannamei</name>
    <dbReference type="NCBI Taxonomy" id="6689"/>
    <lineage>
        <taxon>Eukaryota</taxon>
        <taxon>Metazoa</taxon>
        <taxon>Ecdysozoa</taxon>
        <taxon>Arthropoda</taxon>
        <taxon>Crustacea</taxon>
        <taxon>Multicrustacea</taxon>
        <taxon>Malacostraca</taxon>
        <taxon>Eumalacostraca</taxon>
        <taxon>Eucarida</taxon>
        <taxon>Decapoda</taxon>
        <taxon>Dendrobranchiata</taxon>
        <taxon>Penaeoidea</taxon>
        <taxon>Penaeidae</taxon>
        <taxon>Penaeus</taxon>
    </lineage>
</organism>
<sequence>MLKPTSASRSPEVLGEQTKAPRNRSPAEWEGEPRGVSEEETQRGTERKRGMMKQLTVAMKDPIYIQPVPSPLPDTVKVDWNPRSLSTFSTFGGGQGSPPLLGGQNSPPLLGLNGHTNGGLHISSTGGGGGGVGGVSVLVAPSKTNGAVTVNGSSPPDLLASPDVIAHCHKPAHPLGPEIVSHVPKPIGMPVAPPSIEGVVRPRHTHSKSLVGDELQPLPAPRHAHSRSLVDTMDLIPPRSPDGVDSTEINLFLGPADRRFGFSVVGGVDEDSRPGSTKLRRATWRQSLLQVKQMQLQILQEQLQIQQQQVRVTESEPVTEHTRYRPWCTTHRRT</sequence>
<name>A0A423TI99_PENVA</name>
<evidence type="ECO:0000256" key="1">
    <source>
        <dbReference type="SAM" id="Coils"/>
    </source>
</evidence>
<dbReference type="Proteomes" id="UP000283509">
    <property type="component" value="Unassembled WGS sequence"/>
</dbReference>
<reference evidence="3 4" key="2">
    <citation type="submission" date="2019-01" db="EMBL/GenBank/DDBJ databases">
        <title>The decoding of complex shrimp genome reveals the adaptation for benthos swimmer, frequently molting mechanism and breeding impact on genome.</title>
        <authorList>
            <person name="Sun Y."/>
            <person name="Gao Y."/>
            <person name="Yu Y."/>
        </authorList>
    </citation>
    <scope>NUCLEOTIDE SEQUENCE [LARGE SCALE GENOMIC DNA]</scope>
    <source>
        <tissue evidence="3">Muscle</tissue>
    </source>
</reference>
<comment type="caution">
    <text evidence="3">The sequence shown here is derived from an EMBL/GenBank/DDBJ whole genome shotgun (WGS) entry which is preliminary data.</text>
</comment>
<gene>
    <name evidence="3" type="ORF">C7M84_005241</name>
</gene>
<protein>
    <submittedName>
        <fullName evidence="3">Uncharacterized protein</fullName>
    </submittedName>
</protein>
<keyword evidence="1" id="KW-0175">Coiled coil</keyword>
<feature type="compositionally biased region" description="Basic and acidic residues" evidence="2">
    <location>
        <begin position="25"/>
        <end position="49"/>
    </location>
</feature>
<evidence type="ECO:0000313" key="3">
    <source>
        <dbReference type="EMBL" id="ROT76173.1"/>
    </source>
</evidence>
<feature type="coiled-coil region" evidence="1">
    <location>
        <begin position="289"/>
        <end position="316"/>
    </location>
</feature>
<keyword evidence="4" id="KW-1185">Reference proteome</keyword>
<evidence type="ECO:0000313" key="4">
    <source>
        <dbReference type="Proteomes" id="UP000283509"/>
    </source>
</evidence>
<proteinExistence type="predicted"/>
<evidence type="ECO:0000256" key="2">
    <source>
        <dbReference type="SAM" id="MobiDB-lite"/>
    </source>
</evidence>
<dbReference type="AlphaFoldDB" id="A0A423TI99"/>